<dbReference type="Gene3D" id="1.10.1760.20">
    <property type="match status" value="1"/>
</dbReference>
<reference evidence="1 2" key="1">
    <citation type="submission" date="2020-04" db="EMBL/GenBank/DDBJ databases">
        <title>Antimicrobial susceptibility and clonality of vaginal-derived multi-drug resistant Mobiluncus isolates in China.</title>
        <authorList>
            <person name="Zhang X."/>
        </authorList>
    </citation>
    <scope>NUCLEOTIDE SEQUENCE [LARGE SCALE GENOMIC DNA]</scope>
    <source>
        <strain evidence="1 2">19</strain>
    </source>
</reference>
<dbReference type="EMBL" id="JABCUI010000001">
    <property type="protein sequence ID" value="NMW86230.1"/>
    <property type="molecule type" value="Genomic_DNA"/>
</dbReference>
<accession>A0A7Y0YBE5</accession>
<proteinExistence type="predicted"/>
<dbReference type="RefSeq" id="WP_004007904.1">
    <property type="nucleotide sequence ID" value="NZ_CAMYEK010000003.1"/>
</dbReference>
<evidence type="ECO:0000313" key="1">
    <source>
        <dbReference type="EMBL" id="NMW86230.1"/>
    </source>
</evidence>
<evidence type="ECO:0000313" key="2">
    <source>
        <dbReference type="Proteomes" id="UP000553981"/>
    </source>
</evidence>
<keyword evidence="1" id="KW-0808">Transferase</keyword>
<sequence length="204" mass="21557">MSMNKMNKMTIYLIPVAIALNIVVSQIVFALKLPIWLDSIGVVLTAVICGFWPATIVGVLTGAASLITNPSNIFYIPLFVVTAGVAALLARKHGYSSFLRSLLSGILNGLATGITGSLITIMVYGGLSSTGTGIIAGLLRQVGAPNWTAAMAAGVSGDITDKVLTALIVFYILIALPQRTLAKFPRGEAYLLTREKKQSDKDSE</sequence>
<name>A0A7Y0YBE5_9ACTO</name>
<organism evidence="1 2">
    <name type="scientific">Mobiluncus curtisii</name>
    <dbReference type="NCBI Taxonomy" id="2051"/>
    <lineage>
        <taxon>Bacteria</taxon>
        <taxon>Bacillati</taxon>
        <taxon>Actinomycetota</taxon>
        <taxon>Actinomycetes</taxon>
        <taxon>Actinomycetales</taxon>
        <taxon>Actinomycetaceae</taxon>
        <taxon>Mobiluncus</taxon>
    </lineage>
</organism>
<protein>
    <submittedName>
        <fullName evidence="1">Histidine kinase</fullName>
    </submittedName>
</protein>
<dbReference type="GO" id="GO:0016301">
    <property type="term" value="F:kinase activity"/>
    <property type="evidence" value="ECO:0007669"/>
    <property type="project" value="UniProtKB-KW"/>
</dbReference>
<dbReference type="AlphaFoldDB" id="A0A7Y0YBE5"/>
<comment type="caution">
    <text evidence="1">The sequence shown here is derived from an EMBL/GenBank/DDBJ whole genome shotgun (WGS) entry which is preliminary data.</text>
</comment>
<dbReference type="Proteomes" id="UP000553981">
    <property type="component" value="Unassembled WGS sequence"/>
</dbReference>
<keyword evidence="1" id="KW-0418">Kinase</keyword>
<gene>
    <name evidence="1" type="ORF">HHJ67_00435</name>
</gene>